<evidence type="ECO:0000313" key="3">
    <source>
        <dbReference type="Proteomes" id="UP000243924"/>
    </source>
</evidence>
<dbReference type="OrthoDB" id="7058209at2"/>
<evidence type="ECO:0000256" key="1">
    <source>
        <dbReference type="SAM" id="Phobius"/>
    </source>
</evidence>
<dbReference type="Proteomes" id="UP000243924">
    <property type="component" value="Chromosome I"/>
</dbReference>
<gene>
    <name evidence="2" type="ORF">SAMN05216210_3069</name>
</gene>
<dbReference type="RefSeq" id="WP_157719220.1">
    <property type="nucleotide sequence ID" value="NZ_LT629787.1"/>
</dbReference>
<sequence>MSNTPPQGSEIKIDTLNGHQHILVPHGKGGTMRYFIGLFLLFWMGCWFIGFTIAFSQISSGEGDAFLIFWLGGWTVGGLFAGYMIYRVFQKSIPEQLLLNRPSLSLDTGVPPLKIDFGMHSQKDYWKSIFPKRKRIEFTPSELKTMELRETDNGNRLTIDKGAERVEIATGATEIEREWLFGYLQRNYSIQVN</sequence>
<reference evidence="3" key="1">
    <citation type="submission" date="2016-10" db="EMBL/GenBank/DDBJ databases">
        <authorList>
            <person name="Varghese N."/>
            <person name="Submissions S."/>
        </authorList>
    </citation>
    <scope>NUCLEOTIDE SEQUENCE [LARGE SCALE GENOMIC DNA]</scope>
    <source>
        <strain evidence="3">CECT 8338</strain>
    </source>
</reference>
<keyword evidence="3" id="KW-1185">Reference proteome</keyword>
<protein>
    <submittedName>
        <fullName evidence="2">Uncharacterized protein</fullName>
    </submittedName>
</protein>
<dbReference type="AlphaFoldDB" id="A0A1H2HJE2"/>
<keyword evidence="1" id="KW-1133">Transmembrane helix</keyword>
<feature type="transmembrane region" description="Helical" evidence="1">
    <location>
        <begin position="67"/>
        <end position="86"/>
    </location>
</feature>
<evidence type="ECO:0000313" key="2">
    <source>
        <dbReference type="EMBL" id="SDU31678.1"/>
    </source>
</evidence>
<proteinExistence type="predicted"/>
<name>A0A1H2HJE2_9GAMM</name>
<organism evidence="2 3">
    <name type="scientific">Halopseudomonas salegens</name>
    <dbReference type="NCBI Taxonomy" id="1434072"/>
    <lineage>
        <taxon>Bacteria</taxon>
        <taxon>Pseudomonadati</taxon>
        <taxon>Pseudomonadota</taxon>
        <taxon>Gammaproteobacteria</taxon>
        <taxon>Pseudomonadales</taxon>
        <taxon>Pseudomonadaceae</taxon>
        <taxon>Halopseudomonas</taxon>
    </lineage>
</organism>
<keyword evidence="1" id="KW-0472">Membrane</keyword>
<keyword evidence="1" id="KW-0812">Transmembrane</keyword>
<feature type="transmembrane region" description="Helical" evidence="1">
    <location>
        <begin position="34"/>
        <end position="55"/>
    </location>
</feature>
<dbReference type="EMBL" id="LT629787">
    <property type="protein sequence ID" value="SDU31678.1"/>
    <property type="molecule type" value="Genomic_DNA"/>
</dbReference>
<accession>A0A1H2HJE2</accession>